<organism evidence="1 2">
    <name type="scientific">Kluyvera genomosp. 2</name>
    <dbReference type="NCBI Taxonomy" id="2774054"/>
    <lineage>
        <taxon>Bacteria</taxon>
        <taxon>Pseudomonadati</taxon>
        <taxon>Pseudomonadota</taxon>
        <taxon>Gammaproteobacteria</taxon>
        <taxon>Enterobacterales</taxon>
        <taxon>Enterobacteriaceae</taxon>
        <taxon>Kluyvera</taxon>
    </lineage>
</organism>
<protein>
    <submittedName>
        <fullName evidence="1">Uncharacterized protein</fullName>
    </submittedName>
</protein>
<reference evidence="1 2" key="1">
    <citation type="submission" date="2018-03" db="EMBL/GenBank/DDBJ databases">
        <title>First report of an OXA-48+CTX-M-M-producing Kluyvera ascorbata clone recovered from patients admitted in a University Hospital in Madrid, Spain.</title>
        <authorList>
            <person name="Hernandez-Garcia M."/>
            <person name="Leon-Sampedro R."/>
            <person name="Perez-Viso B."/>
            <person name="Morosini M.I."/>
            <person name="Lopez-Fresnena N."/>
            <person name="Coque T.M."/>
            <person name="Bonten M."/>
            <person name="Malhotra-Kumar S."/>
            <person name="Ruiz-Garbajosa P."/>
            <person name="Canton R."/>
        </authorList>
    </citation>
    <scope>NUCLEOTIDE SEQUENCE [LARGE SCALE GENOMIC DNA]</scope>
    <source>
        <strain evidence="1 2">KA2</strain>
    </source>
</reference>
<gene>
    <name evidence="1" type="ORF">C8256_01895</name>
</gene>
<sequence length="62" mass="7237">MFCWQYIQKICLDASTRQNRRGERGLALSQKNINGIIPPMGKFNIVRNVYKQAVIVQLFTKH</sequence>
<evidence type="ECO:0000313" key="2">
    <source>
        <dbReference type="Proteomes" id="UP000240892"/>
    </source>
</evidence>
<keyword evidence="2" id="KW-1185">Reference proteome</keyword>
<dbReference type="Proteomes" id="UP000240892">
    <property type="component" value="Unassembled WGS sequence"/>
</dbReference>
<dbReference type="AlphaFoldDB" id="A0A2T2Y8B5"/>
<evidence type="ECO:0000313" key="1">
    <source>
        <dbReference type="EMBL" id="PSR48769.1"/>
    </source>
</evidence>
<comment type="caution">
    <text evidence="1">The sequence shown here is derived from an EMBL/GenBank/DDBJ whole genome shotgun (WGS) entry which is preliminary data.</text>
</comment>
<proteinExistence type="predicted"/>
<name>A0A2T2Y8B5_9ENTR</name>
<dbReference type="EMBL" id="PYHO01000001">
    <property type="protein sequence ID" value="PSR48769.1"/>
    <property type="molecule type" value="Genomic_DNA"/>
</dbReference>
<accession>A0A2T2Y8B5</accession>